<dbReference type="SUPFAM" id="SSF51556">
    <property type="entry name" value="Metallo-dependent hydrolases"/>
    <property type="match status" value="1"/>
</dbReference>
<evidence type="ECO:0000256" key="5">
    <source>
        <dbReference type="ARBA" id="ARBA00020555"/>
    </source>
</evidence>
<evidence type="ECO:0000256" key="6">
    <source>
        <dbReference type="ARBA" id="ARBA00023235"/>
    </source>
</evidence>
<keyword evidence="6 7" id="KW-0413">Isomerase</keyword>
<comment type="caution">
    <text evidence="9">The sequence shown here is derived from an EMBL/GenBank/DDBJ whole genome shotgun (WGS) entry which is preliminary data.</text>
</comment>
<dbReference type="AlphaFoldDB" id="A0A1Y2UPE7"/>
<organism evidence="9 10">
    <name type="scientific">Limosilactobacillus reuteri</name>
    <name type="common">Lactobacillus reuteri</name>
    <dbReference type="NCBI Taxonomy" id="1598"/>
    <lineage>
        <taxon>Bacteria</taxon>
        <taxon>Bacillati</taxon>
        <taxon>Bacillota</taxon>
        <taxon>Bacilli</taxon>
        <taxon>Lactobacillales</taxon>
        <taxon>Lactobacillaceae</taxon>
        <taxon>Limosilactobacillus</taxon>
    </lineage>
</organism>
<evidence type="ECO:0000256" key="1">
    <source>
        <dbReference type="ARBA" id="ARBA00001165"/>
    </source>
</evidence>
<dbReference type="GO" id="GO:0008880">
    <property type="term" value="F:glucuronate isomerase activity"/>
    <property type="evidence" value="ECO:0007669"/>
    <property type="project" value="UniProtKB-UniRule"/>
</dbReference>
<name>A0A1Y2UPE7_LIMRT</name>
<reference evidence="9 10" key="1">
    <citation type="submission" date="2016-09" db="EMBL/GenBank/DDBJ databases">
        <title>Lactobacillus reuteri KLR3005, genome sequencing and assembly.</title>
        <authorList>
            <person name="Lee J.-Y."/>
            <person name="Kim E.B."/>
            <person name="Choi Y.-J."/>
        </authorList>
    </citation>
    <scope>NUCLEOTIDE SEQUENCE [LARGE SCALE GENOMIC DNA]</scope>
    <source>
        <strain evidence="9 10">KLR3005</strain>
    </source>
</reference>
<dbReference type="EMBL" id="JABAFN010000009">
    <property type="protein sequence ID" value="NME21861.1"/>
    <property type="molecule type" value="Genomic_DNA"/>
</dbReference>
<comment type="similarity">
    <text evidence="3 7">Belongs to the metallo-dependent hydrolases superfamily. Uronate isomerase family.</text>
</comment>
<comment type="catalytic activity">
    <reaction evidence="1 7">
        <text>D-glucuronate = D-fructuronate</text>
        <dbReference type="Rhea" id="RHEA:13049"/>
        <dbReference type="ChEBI" id="CHEBI:58720"/>
        <dbReference type="ChEBI" id="CHEBI:59863"/>
        <dbReference type="EC" id="5.3.1.12"/>
    </reaction>
</comment>
<reference evidence="8 11" key="2">
    <citation type="submission" date="2020-04" db="EMBL/GenBank/DDBJ databases">
        <authorList>
            <person name="Hitch T.C.A."/>
            <person name="Wylensek D."/>
            <person name="Clavel T."/>
        </authorList>
    </citation>
    <scope>NUCLEOTIDE SEQUENCE [LARGE SCALE GENOMIC DNA]</scope>
    <source>
        <strain evidence="8 11">WCA-386-APC-4I</strain>
    </source>
</reference>
<evidence type="ECO:0000256" key="3">
    <source>
        <dbReference type="ARBA" id="ARBA00008397"/>
    </source>
</evidence>
<comment type="pathway">
    <text evidence="2 7">Carbohydrate metabolism; pentose and glucuronate interconversion.</text>
</comment>
<dbReference type="HAMAP" id="MF_00675">
    <property type="entry name" value="UxaC"/>
    <property type="match status" value="1"/>
</dbReference>
<dbReference type="Pfam" id="PF02614">
    <property type="entry name" value="UxaC"/>
    <property type="match status" value="1"/>
</dbReference>
<evidence type="ECO:0000313" key="11">
    <source>
        <dbReference type="Proteomes" id="UP000587270"/>
    </source>
</evidence>
<dbReference type="InterPro" id="IPR032466">
    <property type="entry name" value="Metal_Hydrolase"/>
</dbReference>
<dbReference type="GO" id="GO:0019698">
    <property type="term" value="P:D-galacturonate catabolic process"/>
    <property type="evidence" value="ECO:0007669"/>
    <property type="project" value="TreeGrafter"/>
</dbReference>
<accession>A0A1Y2UPE7</accession>
<dbReference type="UniPathway" id="UPA00246"/>
<comment type="catalytic activity">
    <reaction evidence="7">
        <text>aldehydo-D-galacturonate = keto-D-tagaturonate</text>
        <dbReference type="Rhea" id="RHEA:27702"/>
        <dbReference type="ChEBI" id="CHEBI:12952"/>
        <dbReference type="ChEBI" id="CHEBI:17886"/>
    </reaction>
</comment>
<evidence type="ECO:0000313" key="10">
    <source>
        <dbReference type="Proteomes" id="UP000194286"/>
    </source>
</evidence>
<protein>
    <recommendedName>
        <fullName evidence="5 7">Uronate isomerase</fullName>
        <ecNumber evidence="4 7">5.3.1.12</ecNumber>
    </recommendedName>
    <alternativeName>
        <fullName evidence="7">Glucuronate isomerase</fullName>
    </alternativeName>
    <alternativeName>
        <fullName evidence="7">Uronic isomerase</fullName>
    </alternativeName>
</protein>
<gene>
    <name evidence="7 8" type="primary">uxaC</name>
    <name evidence="9" type="ORF">BHL82_00445</name>
    <name evidence="8" type="ORF">HF865_03940</name>
</gene>
<dbReference type="Gene3D" id="3.20.20.140">
    <property type="entry name" value="Metal-dependent hydrolases"/>
    <property type="match status" value="1"/>
</dbReference>
<evidence type="ECO:0000256" key="4">
    <source>
        <dbReference type="ARBA" id="ARBA00012546"/>
    </source>
</evidence>
<proteinExistence type="inferred from homology"/>
<sequence>MSLMGKNFLLTNEWGKKLFFDYAKDMPIIDYHCHLVPKEIYENKNYKNITRVWLNDGTYGDHYKWRLMRANGVSEELITGDADDYEKFLAWAETIEKAVGNPVYEWTHLELRRFFGIDEPLTRENAPEVWKKANALLQTENFKPRNLIKLSHVVAVCTTDDPASDLHYHKLLKQEECENGFRTLPAMRPDNLIYIDKPTFGEYLQTLGKISGVEITTFADIITAMDQRFSYFNDMGARLSDHSLSTYHFIEASDAELNAIIEKGINNEQITDQERDQYLTMLIENLMKLNKKYNWTMQFHNNVLRSINHPMFNKVGPDTGFDAMGTQPDMIAEIQKLFTKMKDEESLPKIIFYSLNPNDWMQLITLMGCFQEGGKQRMQLGAAWWFNDTAEGMQTQLRDFAQQSLLSNFVGMLTDSRSFLSYPRHEYFRRVLCNFFGELVEQGRAPENKEYLGKIVQDIAYNNSLNYFNFFPDEKPDELFPKRNNKFQF</sequence>
<dbReference type="Proteomes" id="UP000587270">
    <property type="component" value="Unassembled WGS sequence"/>
</dbReference>
<evidence type="ECO:0000256" key="2">
    <source>
        <dbReference type="ARBA" id="ARBA00004892"/>
    </source>
</evidence>
<dbReference type="PANTHER" id="PTHR30068">
    <property type="entry name" value="URONATE ISOMERASE"/>
    <property type="match status" value="1"/>
</dbReference>
<evidence type="ECO:0000256" key="7">
    <source>
        <dbReference type="HAMAP-Rule" id="MF_00675"/>
    </source>
</evidence>
<evidence type="ECO:0000313" key="9">
    <source>
        <dbReference type="EMBL" id="OTA85422.1"/>
    </source>
</evidence>
<dbReference type="EC" id="5.3.1.12" evidence="4 7"/>
<dbReference type="Gene3D" id="1.10.2020.10">
    <property type="entry name" value="uronate isomerase, domain 2, chain A"/>
    <property type="match status" value="1"/>
</dbReference>
<dbReference type="RefSeq" id="WP_086135927.1">
    <property type="nucleotide sequence ID" value="NZ_JABAFN010000009.1"/>
</dbReference>
<dbReference type="InterPro" id="IPR003766">
    <property type="entry name" value="Uronate_isomerase"/>
</dbReference>
<dbReference type="EMBL" id="MIMU01000084">
    <property type="protein sequence ID" value="OTA85422.1"/>
    <property type="molecule type" value="Genomic_DNA"/>
</dbReference>
<evidence type="ECO:0000313" key="8">
    <source>
        <dbReference type="EMBL" id="NME21861.1"/>
    </source>
</evidence>
<dbReference type="PANTHER" id="PTHR30068:SF4">
    <property type="entry name" value="URONATE ISOMERASE"/>
    <property type="match status" value="1"/>
</dbReference>
<dbReference type="GO" id="GO:0042840">
    <property type="term" value="P:D-glucuronate catabolic process"/>
    <property type="evidence" value="ECO:0007669"/>
    <property type="project" value="TreeGrafter"/>
</dbReference>
<dbReference type="Proteomes" id="UP000194286">
    <property type="component" value="Unassembled WGS sequence"/>
</dbReference>
<dbReference type="NCBIfam" id="NF002794">
    <property type="entry name" value="PRK02925.1"/>
    <property type="match status" value="1"/>
</dbReference>